<dbReference type="EMBL" id="BOMY01000021">
    <property type="protein sequence ID" value="GIF20187.1"/>
    <property type="molecule type" value="Genomic_DNA"/>
</dbReference>
<dbReference type="RefSeq" id="WP_203805601.1">
    <property type="nucleotide sequence ID" value="NZ_BOMY01000021.1"/>
</dbReference>
<sequence length="85" mass="8084">MSMAISAARANKKYQTILSESTSPEERICAGIGALAGAALGAVGGAKASILCPPAAVHVTATATTGGFGVGAAAGAGLGRWLAGK</sequence>
<dbReference type="AlphaFoldDB" id="A0A919NM91"/>
<accession>A0A919NM91</accession>
<evidence type="ECO:0000313" key="1">
    <source>
        <dbReference type="EMBL" id="GIF20187.1"/>
    </source>
</evidence>
<organism evidence="1 2">
    <name type="scientific">Paractinoplanes tereljensis</name>
    <dbReference type="NCBI Taxonomy" id="571912"/>
    <lineage>
        <taxon>Bacteria</taxon>
        <taxon>Bacillati</taxon>
        <taxon>Actinomycetota</taxon>
        <taxon>Actinomycetes</taxon>
        <taxon>Micromonosporales</taxon>
        <taxon>Micromonosporaceae</taxon>
        <taxon>Paractinoplanes</taxon>
    </lineage>
</organism>
<protein>
    <submittedName>
        <fullName evidence="1">Uncharacterized protein</fullName>
    </submittedName>
</protein>
<name>A0A919NM91_9ACTN</name>
<dbReference type="Proteomes" id="UP000623608">
    <property type="component" value="Unassembled WGS sequence"/>
</dbReference>
<gene>
    <name evidence="1" type="ORF">Ate02nite_29170</name>
</gene>
<evidence type="ECO:0000313" key="2">
    <source>
        <dbReference type="Proteomes" id="UP000623608"/>
    </source>
</evidence>
<proteinExistence type="predicted"/>
<reference evidence="1" key="1">
    <citation type="submission" date="2021-01" db="EMBL/GenBank/DDBJ databases">
        <title>Whole genome shotgun sequence of Actinoplanes tereljensis NBRC 105297.</title>
        <authorList>
            <person name="Komaki H."/>
            <person name="Tamura T."/>
        </authorList>
    </citation>
    <scope>NUCLEOTIDE SEQUENCE</scope>
    <source>
        <strain evidence="1">NBRC 105297</strain>
    </source>
</reference>
<keyword evidence="2" id="KW-1185">Reference proteome</keyword>
<comment type="caution">
    <text evidence="1">The sequence shown here is derived from an EMBL/GenBank/DDBJ whole genome shotgun (WGS) entry which is preliminary data.</text>
</comment>